<proteinExistence type="predicted"/>
<reference evidence="2 3" key="1">
    <citation type="journal article" date="2019" name="Appl. Microbiol. Biotechnol.">
        <title>Genome sequence of Isaria javanica and comparative genome analysis insights into family S53 peptidase evolution in fungal entomopathogens.</title>
        <authorList>
            <person name="Lin R."/>
            <person name="Zhang X."/>
            <person name="Xin B."/>
            <person name="Zou M."/>
            <person name="Gao Y."/>
            <person name="Qin F."/>
            <person name="Hu Q."/>
            <person name="Xie B."/>
            <person name="Cheng X."/>
        </authorList>
    </citation>
    <scope>NUCLEOTIDE SEQUENCE [LARGE SCALE GENOMIC DNA]</scope>
    <source>
        <strain evidence="2 3">IJ1G</strain>
    </source>
</reference>
<comment type="caution">
    <text evidence="2">The sequence shown here is derived from an EMBL/GenBank/DDBJ whole genome shotgun (WGS) entry which is preliminary data.</text>
</comment>
<feature type="region of interest" description="Disordered" evidence="1">
    <location>
        <begin position="249"/>
        <end position="276"/>
    </location>
</feature>
<evidence type="ECO:0000256" key="1">
    <source>
        <dbReference type="SAM" id="MobiDB-lite"/>
    </source>
</evidence>
<protein>
    <submittedName>
        <fullName evidence="2">Uncharacterized protein</fullName>
    </submittedName>
</protein>
<name>A0A545VGM8_9HYPO</name>
<feature type="region of interest" description="Disordered" evidence="1">
    <location>
        <begin position="1"/>
        <end position="34"/>
    </location>
</feature>
<dbReference type="EMBL" id="SPUK01000001">
    <property type="protein sequence ID" value="TQW00884.1"/>
    <property type="molecule type" value="Genomic_DNA"/>
</dbReference>
<dbReference type="Proteomes" id="UP000315783">
    <property type="component" value="Unassembled WGS sequence"/>
</dbReference>
<evidence type="ECO:0000313" key="3">
    <source>
        <dbReference type="Proteomes" id="UP000315783"/>
    </source>
</evidence>
<keyword evidence="3" id="KW-1185">Reference proteome</keyword>
<accession>A0A545VGM8</accession>
<sequence length="443" mass="46913">MDIIEISSDSDSDCVVESPSVQKKKPQPAEAARKEAADHEVTLFWFWPLRFYEHSGLQTKAEIEVGLAERRERQKARLNARRQRYRASQKARFEATVATTPAIIEGQEPRAVTNEAASDATVSSPDLPFPMAVSRDGAGAAASLDRADDQSQTKTITPIIITGSPLVEDTALAIPPPARTKGQPGLNTLIPLVVVPALSGETSLVAAAPPGCPHEQPQTRTAAAVTTQLPSSGGTALVIQIPVCAEQRRNAPDAVPSAARPPSSGRGSLTATRPGPVTARLTSHLEQPSCESLNETRALAAGSNLERRIEPPASRVSDPVGKITVQNVSGAPRVRKSTIARRLRRSLGGGVLNHEIMRVAFSKADQLDSSLPHATCTERRQCISPDRILTWSLIAPATSHGLIAPGGTLAARHRVPLLYVESAGCKTGRAGGPAGVPDTPMLN</sequence>
<gene>
    <name evidence="2" type="ORF">IF1G_00815</name>
</gene>
<evidence type="ECO:0000313" key="2">
    <source>
        <dbReference type="EMBL" id="TQW00884.1"/>
    </source>
</evidence>
<organism evidence="2 3">
    <name type="scientific">Cordyceps javanica</name>
    <dbReference type="NCBI Taxonomy" id="43265"/>
    <lineage>
        <taxon>Eukaryota</taxon>
        <taxon>Fungi</taxon>
        <taxon>Dikarya</taxon>
        <taxon>Ascomycota</taxon>
        <taxon>Pezizomycotina</taxon>
        <taxon>Sordariomycetes</taxon>
        <taxon>Hypocreomycetidae</taxon>
        <taxon>Hypocreales</taxon>
        <taxon>Cordycipitaceae</taxon>
        <taxon>Cordyceps</taxon>
    </lineage>
</organism>
<dbReference type="AlphaFoldDB" id="A0A545VGM8"/>